<evidence type="ECO:0000313" key="4">
    <source>
        <dbReference type="Proteomes" id="UP000059419"/>
    </source>
</evidence>
<accession>A0A0U5L8X9</accession>
<dbReference type="GO" id="GO:0004190">
    <property type="term" value="F:aspartic-type endopeptidase activity"/>
    <property type="evidence" value="ECO:0007669"/>
    <property type="project" value="InterPro"/>
</dbReference>
<dbReference type="SUPFAM" id="SSF69917">
    <property type="entry name" value="OMPT-like"/>
    <property type="match status" value="1"/>
</dbReference>
<dbReference type="KEGG" id="ege:EM595_2975"/>
<dbReference type="PRINTS" id="PR00482">
    <property type="entry name" value="OMPTIN"/>
</dbReference>
<dbReference type="PIRSF" id="PIRSF001522">
    <property type="entry name" value="Peptidase_A26"/>
    <property type="match status" value="1"/>
</dbReference>
<sequence>MKKTSASLFSVTSCLLTLPLLFSSQVSANSLTQGDVQTSLSFGFLSGKAKEFVFDDSYKLSELNWTIKNAPIVNAEFNYDITPRFSLNARGWTTIVGGNGFNNDWDWEDINDNNFTSHSWGKTNLNYANEIDLSARAWFLQTDRYQAGVLAGYQKSRFSWNMRGGKYNYRGELDDNDNYIAYPEPDTGEFDNSKLSLGYKQSFSAPYIGLTGLWRKDDVEFGALVKFSPWVQSKDNDEHYLRDATFRNKGNDAKMVSARVYAGYDITPQIKLLTEASYTRYSFTRADTQIFDEEGVENHPGGGGLSNQSWMVQAGLQYRF</sequence>
<protein>
    <submittedName>
        <fullName evidence="3">Coagulase/fibrinolysin</fullName>
        <ecNumber evidence="3">3.4.23.48</ecNumber>
    </submittedName>
</protein>
<dbReference type="OrthoDB" id="2112810at2"/>
<evidence type="ECO:0000256" key="1">
    <source>
        <dbReference type="PIRSR" id="PIRSR001522-1"/>
    </source>
</evidence>
<dbReference type="InterPro" id="IPR000036">
    <property type="entry name" value="Peptidase_A26_omptin"/>
</dbReference>
<dbReference type="STRING" id="1619313.EM595_2975"/>
<dbReference type="Gene3D" id="2.40.128.90">
    <property type="entry name" value="OMPT-like"/>
    <property type="match status" value="1"/>
</dbReference>
<feature type="active site" evidence="1">
    <location>
        <position position="106"/>
    </location>
</feature>
<feature type="active site" evidence="1">
    <location>
        <position position="239"/>
    </location>
</feature>
<feature type="active site" evidence="1">
    <location>
        <position position="237"/>
    </location>
</feature>
<dbReference type="PATRIC" id="fig|1619313.3.peg.3088"/>
<dbReference type="InterPro" id="IPR053724">
    <property type="entry name" value="OMP_A26_sf"/>
</dbReference>
<dbReference type="Pfam" id="PF01278">
    <property type="entry name" value="Omptin"/>
    <property type="match status" value="1"/>
</dbReference>
<dbReference type="GO" id="GO:0009279">
    <property type="term" value="C:cell outer membrane"/>
    <property type="evidence" value="ECO:0007669"/>
    <property type="project" value="InterPro"/>
</dbReference>
<reference evidence="4" key="1">
    <citation type="submission" date="2015-11" db="EMBL/GenBank/DDBJ databases">
        <authorList>
            <person name="Blom J."/>
        </authorList>
    </citation>
    <scope>NUCLEOTIDE SEQUENCE [LARGE SCALE GENOMIC DNA]</scope>
</reference>
<evidence type="ECO:0000313" key="3">
    <source>
        <dbReference type="EMBL" id="CUU25206.1"/>
    </source>
</evidence>
<organism evidence="3 4">
    <name type="scientific">Duffyella gerundensis</name>
    <dbReference type="NCBI Taxonomy" id="1619313"/>
    <lineage>
        <taxon>Bacteria</taxon>
        <taxon>Pseudomonadati</taxon>
        <taxon>Pseudomonadota</taxon>
        <taxon>Gammaproteobacteria</taxon>
        <taxon>Enterobacterales</taxon>
        <taxon>Erwiniaceae</taxon>
        <taxon>Duffyella</taxon>
    </lineage>
</organism>
<feature type="chain" id="PRO_5006861135" evidence="2">
    <location>
        <begin position="29"/>
        <end position="320"/>
    </location>
</feature>
<feature type="active site" evidence="1">
    <location>
        <position position="104"/>
    </location>
</feature>
<dbReference type="EC" id="3.4.23.48" evidence="3"/>
<dbReference type="RefSeq" id="WP_067433665.1">
    <property type="nucleotide sequence ID" value="NZ_LN907827.1"/>
</dbReference>
<evidence type="ECO:0000256" key="2">
    <source>
        <dbReference type="SAM" id="SignalP"/>
    </source>
</evidence>
<proteinExistence type="predicted"/>
<keyword evidence="3" id="KW-0378">Hydrolase</keyword>
<dbReference type="AlphaFoldDB" id="A0A0U5L8X9"/>
<dbReference type="EMBL" id="LN907827">
    <property type="protein sequence ID" value="CUU25206.1"/>
    <property type="molecule type" value="Genomic_DNA"/>
</dbReference>
<gene>
    <name evidence="3" type="primary">pla</name>
    <name evidence="3" type="ORF">EM595_2975</name>
</gene>
<dbReference type="InterPro" id="IPR020080">
    <property type="entry name" value="OM_adhesin/peptidase_omptin"/>
</dbReference>
<keyword evidence="4" id="KW-1185">Reference proteome</keyword>
<keyword evidence="2" id="KW-0732">Signal</keyword>
<name>A0A0U5L8X9_9GAMM</name>
<dbReference type="GO" id="GO:0006508">
    <property type="term" value="P:proteolysis"/>
    <property type="evidence" value="ECO:0007669"/>
    <property type="project" value="InterPro"/>
</dbReference>
<feature type="signal peptide" evidence="2">
    <location>
        <begin position="1"/>
        <end position="28"/>
    </location>
</feature>
<dbReference type="Proteomes" id="UP000059419">
    <property type="component" value="Chromosome 1"/>
</dbReference>